<name>A0A1A7C541_9BURK</name>
<accession>A0A1A7C541</accession>
<evidence type="ECO:0000259" key="6">
    <source>
        <dbReference type="PROSITE" id="PS50931"/>
    </source>
</evidence>
<gene>
    <name evidence="7" type="ORF">ASR47_102317</name>
</gene>
<dbReference type="Pfam" id="PF03466">
    <property type="entry name" value="LysR_substrate"/>
    <property type="match status" value="1"/>
</dbReference>
<evidence type="ECO:0000256" key="3">
    <source>
        <dbReference type="ARBA" id="ARBA00023125"/>
    </source>
</evidence>
<dbReference type="InterPro" id="IPR036388">
    <property type="entry name" value="WH-like_DNA-bd_sf"/>
</dbReference>
<dbReference type="PANTHER" id="PTHR30126:SF94">
    <property type="entry name" value="LYSR FAMILY TRANSCRIPTIONAL REGULATOR"/>
    <property type="match status" value="1"/>
</dbReference>
<dbReference type="SUPFAM" id="SSF46785">
    <property type="entry name" value="Winged helix' DNA-binding domain"/>
    <property type="match status" value="1"/>
</dbReference>
<dbReference type="InterPro" id="IPR000847">
    <property type="entry name" value="LysR_HTH_N"/>
</dbReference>
<keyword evidence="3 7" id="KW-0238">DNA-binding</keyword>
<evidence type="ECO:0000313" key="7">
    <source>
        <dbReference type="EMBL" id="OBV41046.1"/>
    </source>
</evidence>
<dbReference type="AlphaFoldDB" id="A0A1A7C541"/>
<dbReference type="PATRIC" id="fig|1747903.4.peg.4711"/>
<organism evidence="7 8">
    <name type="scientific">Janthinobacterium psychrotolerans</name>
    <dbReference type="NCBI Taxonomy" id="1747903"/>
    <lineage>
        <taxon>Bacteria</taxon>
        <taxon>Pseudomonadati</taxon>
        <taxon>Pseudomonadota</taxon>
        <taxon>Betaproteobacteria</taxon>
        <taxon>Burkholderiales</taxon>
        <taxon>Oxalobacteraceae</taxon>
        <taxon>Janthinobacterium</taxon>
    </lineage>
</organism>
<dbReference type="InterPro" id="IPR036390">
    <property type="entry name" value="WH_DNA-bd_sf"/>
</dbReference>
<dbReference type="Gene3D" id="3.40.190.290">
    <property type="match status" value="1"/>
</dbReference>
<dbReference type="EMBL" id="LOCQ01000040">
    <property type="protein sequence ID" value="OBV41046.1"/>
    <property type="molecule type" value="Genomic_DNA"/>
</dbReference>
<dbReference type="Proteomes" id="UP000092713">
    <property type="component" value="Unassembled WGS sequence"/>
</dbReference>
<keyword evidence="4" id="KW-0804">Transcription</keyword>
<proteinExistence type="inferred from homology"/>
<comment type="caution">
    <text evidence="7">The sequence shown here is derived from an EMBL/GenBank/DDBJ whole genome shotgun (WGS) entry which is preliminary data.</text>
</comment>
<comment type="similarity">
    <text evidence="1">Belongs to the LysR transcriptional regulatory family.</text>
</comment>
<dbReference type="STRING" id="1747903.ASR47_102317"/>
<dbReference type="Gene3D" id="1.10.10.10">
    <property type="entry name" value="Winged helix-like DNA-binding domain superfamily/Winged helix DNA-binding domain"/>
    <property type="match status" value="1"/>
</dbReference>
<reference evidence="7 8" key="1">
    <citation type="submission" date="2016-04" db="EMBL/GenBank/DDBJ databases">
        <title>Draft genome sequence of Janthinobacterium psychrotolerans sp. nov., isolated from freshwater sediments in Denmark.</title>
        <authorList>
            <person name="Gong X."/>
            <person name="Skrivergaard S."/>
            <person name="Korsgaard B.S."/>
            <person name="Schreiber L."/>
            <person name="Marshall I.P."/>
            <person name="Finster K."/>
            <person name="Schramm A."/>
        </authorList>
    </citation>
    <scope>NUCLEOTIDE SEQUENCE [LARGE SCALE GENOMIC DNA]</scope>
    <source>
        <strain evidence="7 8">S3-2</strain>
    </source>
</reference>
<evidence type="ECO:0000313" key="8">
    <source>
        <dbReference type="Proteomes" id="UP000092713"/>
    </source>
</evidence>
<feature type="chain" id="PRO_5008355732" evidence="5">
    <location>
        <begin position="23"/>
        <end position="303"/>
    </location>
</feature>
<keyword evidence="5" id="KW-0732">Signal</keyword>
<dbReference type="InterPro" id="IPR005119">
    <property type="entry name" value="LysR_subst-bd"/>
</dbReference>
<dbReference type="GO" id="GO:0003700">
    <property type="term" value="F:DNA-binding transcription factor activity"/>
    <property type="evidence" value="ECO:0007669"/>
    <property type="project" value="InterPro"/>
</dbReference>
<dbReference type="NCBIfam" id="NF008095">
    <property type="entry name" value="PRK10837.1"/>
    <property type="match status" value="1"/>
</dbReference>
<evidence type="ECO:0000256" key="4">
    <source>
        <dbReference type="ARBA" id="ARBA00023163"/>
    </source>
</evidence>
<keyword evidence="2" id="KW-0805">Transcription regulation</keyword>
<evidence type="ECO:0000256" key="2">
    <source>
        <dbReference type="ARBA" id="ARBA00023015"/>
    </source>
</evidence>
<dbReference type="PROSITE" id="PS50931">
    <property type="entry name" value="HTH_LYSR"/>
    <property type="match status" value="1"/>
</dbReference>
<dbReference type="GO" id="GO:0000976">
    <property type="term" value="F:transcription cis-regulatory region binding"/>
    <property type="evidence" value="ECO:0007669"/>
    <property type="project" value="TreeGrafter"/>
</dbReference>
<sequence>MRLSLRQLQIFLAVAQCGSTTAAATALALSQSATSAALNELESLLDIVLFDRVGKRLVINDNGRVLLPQAREMLDAAATIEKQFGRHAALSGNGLNLGASTTIGIYVLPPLLAAAFGKHAANPPLVKIRNTAEIAAAVANFELDLGFIEGPCTDAALEVAPWLTDELLVVGAPDHPLALQSARREVTLDELRAAHWLLREPGSGTRDAVEQALAPYLHSLRSAGEFSNAEAIKHGAAEGLGLACLSRLIVADFLANGRLVALSTALPPLTRHFFIVYHRRKLLSPRLQAFLTFCRTEPVRSHP</sequence>
<dbReference type="RefSeq" id="WP_065306341.1">
    <property type="nucleotide sequence ID" value="NZ_LOCQ01000040.1"/>
</dbReference>
<dbReference type="OrthoDB" id="9808620at2"/>
<dbReference type="CDD" id="cd08420">
    <property type="entry name" value="PBP2_CysL_like"/>
    <property type="match status" value="1"/>
</dbReference>
<protein>
    <submittedName>
        <fullName evidence="7">DNA-binding transcriptional regulator, LysR family</fullName>
    </submittedName>
</protein>
<keyword evidence="8" id="KW-1185">Reference proteome</keyword>
<evidence type="ECO:0000256" key="5">
    <source>
        <dbReference type="SAM" id="SignalP"/>
    </source>
</evidence>
<feature type="signal peptide" evidence="5">
    <location>
        <begin position="1"/>
        <end position="22"/>
    </location>
</feature>
<dbReference type="PANTHER" id="PTHR30126">
    <property type="entry name" value="HTH-TYPE TRANSCRIPTIONAL REGULATOR"/>
    <property type="match status" value="1"/>
</dbReference>
<feature type="domain" description="HTH lysR-type" evidence="6">
    <location>
        <begin position="3"/>
        <end position="60"/>
    </location>
</feature>
<evidence type="ECO:0000256" key="1">
    <source>
        <dbReference type="ARBA" id="ARBA00009437"/>
    </source>
</evidence>
<dbReference type="Pfam" id="PF00126">
    <property type="entry name" value="HTH_1"/>
    <property type="match status" value="1"/>
</dbReference>
<dbReference type="SUPFAM" id="SSF53850">
    <property type="entry name" value="Periplasmic binding protein-like II"/>
    <property type="match status" value="1"/>
</dbReference>